<gene>
    <name evidence="2" type="ORF">CROQUDRAFT_129939</name>
</gene>
<evidence type="ECO:0000313" key="2">
    <source>
        <dbReference type="EMBL" id="KAG0151522.1"/>
    </source>
</evidence>
<name>A0A9P6TGJ0_9BASI</name>
<organism evidence="2 3">
    <name type="scientific">Cronartium quercuum f. sp. fusiforme G11</name>
    <dbReference type="NCBI Taxonomy" id="708437"/>
    <lineage>
        <taxon>Eukaryota</taxon>
        <taxon>Fungi</taxon>
        <taxon>Dikarya</taxon>
        <taxon>Basidiomycota</taxon>
        <taxon>Pucciniomycotina</taxon>
        <taxon>Pucciniomycetes</taxon>
        <taxon>Pucciniales</taxon>
        <taxon>Coleosporiaceae</taxon>
        <taxon>Cronartium</taxon>
    </lineage>
</organism>
<dbReference type="Proteomes" id="UP000886653">
    <property type="component" value="Unassembled WGS sequence"/>
</dbReference>
<sequence length="136" mass="14972">MAADTAATPHMTSHLSDFIGLVKIHPIEINGIGPTALCVTHLDLVTVPGYLENDDSEVTIIIPNVLYGKDISVNLLSIPQLCKEGETFSGDTRTHLQLLVYQDRHTYDATLNLSSELWLLEVFIFSWPSAGHARNS</sequence>
<dbReference type="AlphaFoldDB" id="A0A9P6TGJ0"/>
<reference evidence="2" key="1">
    <citation type="submission" date="2013-11" db="EMBL/GenBank/DDBJ databases">
        <title>Genome sequence of the fusiform rust pathogen reveals effectors for host alternation and coevolution with pine.</title>
        <authorList>
            <consortium name="DOE Joint Genome Institute"/>
            <person name="Smith K."/>
            <person name="Pendleton A."/>
            <person name="Kubisiak T."/>
            <person name="Anderson C."/>
            <person name="Salamov A."/>
            <person name="Aerts A."/>
            <person name="Riley R."/>
            <person name="Clum A."/>
            <person name="Lindquist E."/>
            <person name="Ence D."/>
            <person name="Campbell M."/>
            <person name="Kronenberg Z."/>
            <person name="Feau N."/>
            <person name="Dhillon B."/>
            <person name="Hamelin R."/>
            <person name="Burleigh J."/>
            <person name="Smith J."/>
            <person name="Yandell M."/>
            <person name="Nelson C."/>
            <person name="Grigoriev I."/>
            <person name="Davis J."/>
        </authorList>
    </citation>
    <scope>NUCLEOTIDE SEQUENCE</scope>
    <source>
        <strain evidence="2">G11</strain>
    </source>
</reference>
<dbReference type="OrthoDB" id="430476at2759"/>
<dbReference type="InterPro" id="IPR054722">
    <property type="entry name" value="PolX-like_BBD"/>
</dbReference>
<evidence type="ECO:0000313" key="3">
    <source>
        <dbReference type="Proteomes" id="UP000886653"/>
    </source>
</evidence>
<keyword evidence="3" id="KW-1185">Reference proteome</keyword>
<proteinExistence type="predicted"/>
<comment type="caution">
    <text evidence="2">The sequence shown here is derived from an EMBL/GenBank/DDBJ whole genome shotgun (WGS) entry which is preliminary data.</text>
</comment>
<protein>
    <recommendedName>
        <fullName evidence="1">Retrovirus-related Pol polyprotein from transposon TNT 1-94-like beta-barrel domain-containing protein</fullName>
    </recommendedName>
</protein>
<evidence type="ECO:0000259" key="1">
    <source>
        <dbReference type="Pfam" id="PF22936"/>
    </source>
</evidence>
<accession>A0A9P6TGJ0</accession>
<feature type="domain" description="Retrovirus-related Pol polyprotein from transposon TNT 1-94-like beta-barrel" evidence="1">
    <location>
        <begin position="3"/>
        <end position="85"/>
    </location>
</feature>
<dbReference type="Pfam" id="PF22936">
    <property type="entry name" value="Pol_BBD"/>
    <property type="match status" value="1"/>
</dbReference>
<dbReference type="EMBL" id="MU167212">
    <property type="protein sequence ID" value="KAG0151522.1"/>
    <property type="molecule type" value="Genomic_DNA"/>
</dbReference>